<comment type="caution">
    <text evidence="2">The sequence shown here is derived from an EMBL/GenBank/DDBJ whole genome shotgun (WGS) entry which is preliminary data.</text>
</comment>
<evidence type="ECO:0000256" key="1">
    <source>
        <dbReference type="SAM" id="MobiDB-lite"/>
    </source>
</evidence>
<dbReference type="Proteomes" id="UP001164929">
    <property type="component" value="Chromosome 14"/>
</dbReference>
<feature type="region of interest" description="Disordered" evidence="1">
    <location>
        <begin position="1"/>
        <end position="29"/>
    </location>
</feature>
<protein>
    <submittedName>
        <fullName evidence="2">Uncharacterized protein</fullName>
    </submittedName>
</protein>
<proteinExistence type="predicted"/>
<accession>A0AAD6PZF2</accession>
<evidence type="ECO:0000313" key="2">
    <source>
        <dbReference type="EMBL" id="KAJ6971483.1"/>
    </source>
</evidence>
<name>A0AAD6PZF2_9ROSI</name>
<evidence type="ECO:0000313" key="3">
    <source>
        <dbReference type="Proteomes" id="UP001164929"/>
    </source>
</evidence>
<dbReference type="AlphaFoldDB" id="A0AAD6PZF2"/>
<reference evidence="2" key="1">
    <citation type="journal article" date="2023" name="Mol. Ecol. Resour.">
        <title>Chromosome-level genome assembly of a triploid poplar Populus alba 'Berolinensis'.</title>
        <authorList>
            <person name="Chen S."/>
            <person name="Yu Y."/>
            <person name="Wang X."/>
            <person name="Wang S."/>
            <person name="Zhang T."/>
            <person name="Zhou Y."/>
            <person name="He R."/>
            <person name="Meng N."/>
            <person name="Wang Y."/>
            <person name="Liu W."/>
            <person name="Liu Z."/>
            <person name="Liu J."/>
            <person name="Guo Q."/>
            <person name="Huang H."/>
            <person name="Sederoff R.R."/>
            <person name="Wang G."/>
            <person name="Qu G."/>
            <person name="Chen S."/>
        </authorList>
    </citation>
    <scope>NUCLEOTIDE SEQUENCE</scope>
    <source>
        <strain evidence="2">SC-2020</strain>
    </source>
</reference>
<keyword evidence="3" id="KW-1185">Reference proteome</keyword>
<sequence>MEGEMEIGADVEWSPAKQHSIHHLSDLKY</sequence>
<gene>
    <name evidence="2" type="ORF">NC653_032094</name>
</gene>
<organism evidence="2 3">
    <name type="scientific">Populus alba x Populus x berolinensis</name>
    <dbReference type="NCBI Taxonomy" id="444605"/>
    <lineage>
        <taxon>Eukaryota</taxon>
        <taxon>Viridiplantae</taxon>
        <taxon>Streptophyta</taxon>
        <taxon>Embryophyta</taxon>
        <taxon>Tracheophyta</taxon>
        <taxon>Spermatophyta</taxon>
        <taxon>Magnoliopsida</taxon>
        <taxon>eudicotyledons</taxon>
        <taxon>Gunneridae</taxon>
        <taxon>Pentapetalae</taxon>
        <taxon>rosids</taxon>
        <taxon>fabids</taxon>
        <taxon>Malpighiales</taxon>
        <taxon>Salicaceae</taxon>
        <taxon>Saliceae</taxon>
        <taxon>Populus</taxon>
    </lineage>
</organism>
<dbReference type="EMBL" id="JAQIZT010000014">
    <property type="protein sequence ID" value="KAJ6971483.1"/>
    <property type="molecule type" value="Genomic_DNA"/>
</dbReference>